<keyword evidence="5 8" id="KW-0812">Transmembrane</keyword>
<keyword evidence="6 8" id="KW-1133">Transmembrane helix</keyword>
<feature type="transmembrane region" description="Helical" evidence="8">
    <location>
        <begin position="72"/>
        <end position="91"/>
    </location>
</feature>
<dbReference type="PANTHER" id="PTHR33908:SF11">
    <property type="entry name" value="MEMBRANE PROTEIN"/>
    <property type="match status" value="1"/>
</dbReference>
<keyword evidence="7 8" id="KW-0472">Membrane</keyword>
<keyword evidence="2" id="KW-1003">Cell membrane</keyword>
<evidence type="ECO:0000256" key="7">
    <source>
        <dbReference type="ARBA" id="ARBA00023136"/>
    </source>
</evidence>
<evidence type="ECO:0000256" key="5">
    <source>
        <dbReference type="ARBA" id="ARBA00022692"/>
    </source>
</evidence>
<accession>A0A0P7ZEL6</accession>
<evidence type="ECO:0000256" key="8">
    <source>
        <dbReference type="SAM" id="Phobius"/>
    </source>
</evidence>
<protein>
    <submittedName>
        <fullName evidence="10">Dolichyl-phosphate-mannose-protein mannosyltransferase</fullName>
    </submittedName>
</protein>
<reference evidence="10 11" key="1">
    <citation type="submission" date="2015-09" db="EMBL/GenBank/DDBJ databases">
        <title>A metagenomics-based metabolic model of nitrate-dependent anaerobic oxidation of methane by Methanoperedens-like archaea.</title>
        <authorList>
            <person name="Arshad A."/>
            <person name="Speth D.R."/>
            <person name="De Graaf R.M."/>
            <person name="Op Den Camp H.J."/>
            <person name="Jetten M.S."/>
            <person name="Welte C.U."/>
        </authorList>
    </citation>
    <scope>NUCLEOTIDE SEQUENCE [LARGE SCALE GENOMIC DNA]</scope>
</reference>
<evidence type="ECO:0000256" key="6">
    <source>
        <dbReference type="ARBA" id="ARBA00022989"/>
    </source>
</evidence>
<dbReference type="GO" id="GO:0005886">
    <property type="term" value="C:plasma membrane"/>
    <property type="evidence" value="ECO:0007669"/>
    <property type="project" value="UniProtKB-SubCell"/>
</dbReference>
<dbReference type="Proteomes" id="UP000050360">
    <property type="component" value="Unassembled WGS sequence"/>
</dbReference>
<dbReference type="AlphaFoldDB" id="A0A0P7ZEL6"/>
<evidence type="ECO:0000313" key="10">
    <source>
        <dbReference type="EMBL" id="KPQ43139.1"/>
    </source>
</evidence>
<keyword evidence="3 10" id="KW-0328">Glycosyltransferase</keyword>
<evidence type="ECO:0000259" key="9">
    <source>
        <dbReference type="Pfam" id="PF13231"/>
    </source>
</evidence>
<dbReference type="PANTHER" id="PTHR33908">
    <property type="entry name" value="MANNOSYLTRANSFERASE YKCB-RELATED"/>
    <property type="match status" value="1"/>
</dbReference>
<dbReference type="Pfam" id="PF13231">
    <property type="entry name" value="PMT_2"/>
    <property type="match status" value="1"/>
</dbReference>
<sequence>MRYISGNALRCAAKIIGKTDTTSILFLLFLVICGFLLRIYHLGAPSFWLDEAITANAAAALAAHGTPAFPSGFIYIRSILNTFFIALSFMIFDVSEFSARFPSVIFGTLMIPLVYRMGARLGNRKIALIAALFTTFSVIEIAWSRQARMYQQLQFFYLASIYFFYEFSSNDPAINIKNRRYLYLLLTILFFIGAVLSHEFGYVLILVFIPYFLIANFDVIKKRWKDYIAVKYFIGLVFFILFLVLFLKFMGSDFPHVISYVYENIWLQDDGYFEAYLKNLTAEFSVFFLPGNIWSAVVH</sequence>
<evidence type="ECO:0000256" key="3">
    <source>
        <dbReference type="ARBA" id="ARBA00022676"/>
    </source>
</evidence>
<feature type="domain" description="Glycosyltransferase RgtA/B/C/D-like" evidence="9">
    <location>
        <begin position="80"/>
        <end position="240"/>
    </location>
</feature>
<feature type="transmembrane region" description="Helical" evidence="8">
    <location>
        <begin position="232"/>
        <end position="251"/>
    </location>
</feature>
<evidence type="ECO:0000313" key="11">
    <source>
        <dbReference type="Proteomes" id="UP000050360"/>
    </source>
</evidence>
<proteinExistence type="predicted"/>
<feature type="transmembrane region" description="Helical" evidence="8">
    <location>
        <begin position="126"/>
        <end position="143"/>
    </location>
</feature>
<name>A0A0P7ZEL6_9EURY</name>
<gene>
    <name evidence="10" type="ORF">MPEBLZ_02303</name>
</gene>
<dbReference type="InterPro" id="IPR038731">
    <property type="entry name" value="RgtA/B/C-like"/>
</dbReference>
<evidence type="ECO:0000256" key="2">
    <source>
        <dbReference type="ARBA" id="ARBA00022475"/>
    </source>
</evidence>
<evidence type="ECO:0000256" key="1">
    <source>
        <dbReference type="ARBA" id="ARBA00004651"/>
    </source>
</evidence>
<feature type="transmembrane region" description="Helical" evidence="8">
    <location>
        <begin position="21"/>
        <end position="41"/>
    </location>
</feature>
<feature type="transmembrane region" description="Helical" evidence="8">
    <location>
        <begin position="202"/>
        <end position="220"/>
    </location>
</feature>
<dbReference type="GO" id="GO:0008610">
    <property type="term" value="P:lipid biosynthetic process"/>
    <property type="evidence" value="ECO:0007669"/>
    <property type="project" value="UniProtKB-ARBA"/>
</dbReference>
<organism evidence="10 11">
    <name type="scientific">Candidatus Methanoperedens nitratireducens</name>
    <dbReference type="NCBI Taxonomy" id="1392998"/>
    <lineage>
        <taxon>Archaea</taxon>
        <taxon>Methanobacteriati</taxon>
        <taxon>Methanobacteriota</taxon>
        <taxon>Stenosarchaea group</taxon>
        <taxon>Methanomicrobia</taxon>
        <taxon>Methanosarcinales</taxon>
        <taxon>ANME-2 cluster</taxon>
        <taxon>Candidatus Methanoperedentaceae</taxon>
        <taxon>Candidatus Methanoperedens</taxon>
    </lineage>
</organism>
<keyword evidence="4 10" id="KW-0808">Transferase</keyword>
<feature type="transmembrane region" description="Helical" evidence="8">
    <location>
        <begin position="180"/>
        <end position="196"/>
    </location>
</feature>
<dbReference type="InterPro" id="IPR050297">
    <property type="entry name" value="LipidA_mod_glycosyltrf_83"/>
</dbReference>
<evidence type="ECO:0000256" key="4">
    <source>
        <dbReference type="ARBA" id="ARBA00022679"/>
    </source>
</evidence>
<dbReference type="EMBL" id="LKCM01000176">
    <property type="protein sequence ID" value="KPQ43139.1"/>
    <property type="molecule type" value="Genomic_DNA"/>
</dbReference>
<comment type="caution">
    <text evidence="10">The sequence shown here is derived from an EMBL/GenBank/DDBJ whole genome shotgun (WGS) entry which is preliminary data.</text>
</comment>
<feature type="transmembrane region" description="Helical" evidence="8">
    <location>
        <begin position="97"/>
        <end position="114"/>
    </location>
</feature>
<comment type="subcellular location">
    <subcellularLocation>
        <location evidence="1">Cell membrane</location>
        <topology evidence="1">Multi-pass membrane protein</topology>
    </subcellularLocation>
</comment>
<dbReference type="GO" id="GO:0016763">
    <property type="term" value="F:pentosyltransferase activity"/>
    <property type="evidence" value="ECO:0007669"/>
    <property type="project" value="TreeGrafter"/>
</dbReference>